<dbReference type="InterPro" id="IPR027417">
    <property type="entry name" value="P-loop_NTPase"/>
</dbReference>
<dbReference type="EMBL" id="JBHUEA010000012">
    <property type="protein sequence ID" value="MFD1721733.1"/>
    <property type="molecule type" value="Genomic_DNA"/>
</dbReference>
<evidence type="ECO:0000256" key="1">
    <source>
        <dbReference type="ARBA" id="ARBA00022741"/>
    </source>
</evidence>
<evidence type="ECO:0000259" key="5">
    <source>
        <dbReference type="PROSITE" id="PS51721"/>
    </source>
</evidence>
<dbReference type="InterPro" id="IPR004881">
    <property type="entry name" value="Ribosome_biogen_GTPase_RsgA"/>
</dbReference>
<name>A0ABW4LEU7_9MICO</name>
<dbReference type="Pfam" id="PF03193">
    <property type="entry name" value="RsgA_GTPase"/>
    <property type="match status" value="1"/>
</dbReference>
<dbReference type="CDD" id="cd01854">
    <property type="entry name" value="YjeQ_EngC"/>
    <property type="match status" value="1"/>
</dbReference>
<evidence type="ECO:0000313" key="6">
    <source>
        <dbReference type="EMBL" id="MFD1721733.1"/>
    </source>
</evidence>
<feature type="compositionally biased region" description="Basic and acidic residues" evidence="3">
    <location>
        <begin position="37"/>
        <end position="46"/>
    </location>
</feature>
<feature type="compositionally biased region" description="Acidic residues" evidence="3">
    <location>
        <begin position="1"/>
        <end position="17"/>
    </location>
</feature>
<keyword evidence="1" id="KW-0547">Nucleotide-binding</keyword>
<feature type="domain" description="EngC GTPase" evidence="4">
    <location>
        <begin position="130"/>
        <end position="283"/>
    </location>
</feature>
<dbReference type="Gene3D" id="3.40.50.300">
    <property type="entry name" value="P-loop containing nucleotide triphosphate hydrolases"/>
    <property type="match status" value="1"/>
</dbReference>
<feature type="compositionally biased region" description="Basic residues" evidence="3">
    <location>
        <begin position="23"/>
        <end position="36"/>
    </location>
</feature>
<dbReference type="PROSITE" id="PS50936">
    <property type="entry name" value="ENGC_GTPASE"/>
    <property type="match status" value="1"/>
</dbReference>
<feature type="domain" description="CP-type G" evidence="5">
    <location>
        <begin position="121"/>
        <end position="285"/>
    </location>
</feature>
<gene>
    <name evidence="6" type="ORF">ACFSBI_09240</name>
</gene>
<evidence type="ECO:0000313" key="7">
    <source>
        <dbReference type="Proteomes" id="UP001597347"/>
    </source>
</evidence>
<evidence type="ECO:0000256" key="3">
    <source>
        <dbReference type="SAM" id="MobiDB-lite"/>
    </source>
</evidence>
<dbReference type="PANTHER" id="PTHR32120">
    <property type="entry name" value="SMALL RIBOSOMAL SUBUNIT BIOGENESIS GTPASE RSGA"/>
    <property type="match status" value="1"/>
</dbReference>
<sequence length="366" mass="38611">MSWLGGDEDEPYEEYDESAARVRPNRRGSRPRTKQRPAHDDAAPGRVVTVDRGRMQVLLDEDGADERTIQTTRARELGRTGVVTGDEVDVVGDLTGDTGSLARIVRIAPRATVLRRSADDTDEVERVIVANADQLLVVVAAANPEPRPALIDRYLVAAFDAGLDPVLLVTKTDLADPAGLLAEFAPLDLPVVTTTRGGDLAALRALLLGRTTVAVGHSGVGKSTVVNALVPDAARATGDVNAVTGRGRHTSSSSVALRLHASEAEREAGRPAAGWVIDTPGVRSFGLGHVDPANILRSFAARAHPVADPPDGVALADAHDWEIVDRVAAGELGDAGRRRLESLQRLLDAQGGRVVGADEPDDPDDA</sequence>
<keyword evidence="7" id="KW-1185">Reference proteome</keyword>
<reference evidence="7" key="1">
    <citation type="journal article" date="2019" name="Int. J. Syst. Evol. Microbiol.">
        <title>The Global Catalogue of Microorganisms (GCM) 10K type strain sequencing project: providing services to taxonomists for standard genome sequencing and annotation.</title>
        <authorList>
            <consortium name="The Broad Institute Genomics Platform"/>
            <consortium name="The Broad Institute Genome Sequencing Center for Infectious Disease"/>
            <person name="Wu L."/>
            <person name="Ma J."/>
        </authorList>
    </citation>
    <scope>NUCLEOTIDE SEQUENCE [LARGE SCALE GENOMIC DNA]</scope>
    <source>
        <strain evidence="7">CGMCC 1.12471</strain>
    </source>
</reference>
<keyword evidence="2" id="KW-0342">GTP-binding</keyword>
<protein>
    <submittedName>
        <fullName evidence="6">Ribosome small subunit-dependent GTPase A</fullName>
    </submittedName>
</protein>
<proteinExistence type="predicted"/>
<dbReference type="SUPFAM" id="SSF52540">
    <property type="entry name" value="P-loop containing nucleoside triphosphate hydrolases"/>
    <property type="match status" value="1"/>
</dbReference>
<evidence type="ECO:0000259" key="4">
    <source>
        <dbReference type="PROSITE" id="PS50936"/>
    </source>
</evidence>
<dbReference type="Proteomes" id="UP001597347">
    <property type="component" value="Unassembled WGS sequence"/>
</dbReference>
<evidence type="ECO:0000256" key="2">
    <source>
        <dbReference type="ARBA" id="ARBA00023134"/>
    </source>
</evidence>
<organism evidence="6 7">
    <name type="scientific">Amnibacterium endophyticum</name>
    <dbReference type="NCBI Taxonomy" id="2109337"/>
    <lineage>
        <taxon>Bacteria</taxon>
        <taxon>Bacillati</taxon>
        <taxon>Actinomycetota</taxon>
        <taxon>Actinomycetes</taxon>
        <taxon>Micrococcales</taxon>
        <taxon>Microbacteriaceae</taxon>
        <taxon>Amnibacterium</taxon>
    </lineage>
</organism>
<dbReference type="InterPro" id="IPR030378">
    <property type="entry name" value="G_CP_dom"/>
</dbReference>
<comment type="caution">
    <text evidence="6">The sequence shown here is derived from an EMBL/GenBank/DDBJ whole genome shotgun (WGS) entry which is preliminary data.</text>
</comment>
<dbReference type="PROSITE" id="PS51721">
    <property type="entry name" value="G_CP"/>
    <property type="match status" value="1"/>
</dbReference>
<accession>A0ABW4LEU7</accession>
<dbReference type="RefSeq" id="WP_377934231.1">
    <property type="nucleotide sequence ID" value="NZ_JBHUEA010000012.1"/>
</dbReference>
<feature type="region of interest" description="Disordered" evidence="3">
    <location>
        <begin position="1"/>
        <end position="46"/>
    </location>
</feature>
<dbReference type="PANTHER" id="PTHR32120:SF11">
    <property type="entry name" value="SMALL RIBOSOMAL SUBUNIT BIOGENESIS GTPASE RSGA 1, MITOCHONDRIAL-RELATED"/>
    <property type="match status" value="1"/>
</dbReference>
<dbReference type="InterPro" id="IPR010914">
    <property type="entry name" value="RsgA_GTPase_dom"/>
</dbReference>